<dbReference type="PROSITE" id="PS51833">
    <property type="entry name" value="HDOD"/>
    <property type="match status" value="1"/>
</dbReference>
<dbReference type="AlphaFoldDB" id="A0A3B1AFH4"/>
<dbReference type="EMBL" id="UOFU01000390">
    <property type="protein sequence ID" value="VAX04689.1"/>
    <property type="molecule type" value="Genomic_DNA"/>
</dbReference>
<sequence>MSSSAPITIDEITARPLPVFAHSVRAFQRLRAEKTAPWEKYGDIILKDPGLALQTLKQLQQASDKPREQEIASMEQAAMLLGMERVQRLPTECPQIDEALQGQAREGYQRAVARAFHAAYQAWDWAHIKRDPAPDEVLLSALMHDSAELALWVNAPQRIHQLRRLTIRDRMPPAEAQYIALGDSLEHFGRRLAEKWNLPQLVHEALRPEYSNEPRVRGVVLAVQLARQVEWGWYNPQLQETLTMIADYLDAGLEETTLHVHRAAVRAAHEAAFYRASAPAALLPRMPGDEQFLIDEEFPPQADDTSARHRPAGATEYRGLETDAAVVCLSPQPAVFDALLQEMQVGIGKLEINDMLRKAIHGMHDGAGLNRALFAMLSADRNYLQARFLIGTDSDPYFNRFRIRLDQPHLFKRLMEKPQSIRIHDGNREKFWGLVPNAVKTLIKTNSFCAQSVHINGKPVGLFYADRHSQDCDLDETTYQRFRQLCQLAVKGMAAKARQRA</sequence>
<evidence type="ECO:0000313" key="2">
    <source>
        <dbReference type="EMBL" id="VAX04689.1"/>
    </source>
</evidence>
<dbReference type="Gene3D" id="3.30.450.40">
    <property type="match status" value="1"/>
</dbReference>
<name>A0A3B1AFH4_9ZZZZ</name>
<proteinExistence type="predicted"/>
<dbReference type="InterPro" id="IPR052340">
    <property type="entry name" value="RNase_Y/CdgJ"/>
</dbReference>
<feature type="domain" description="HDOD" evidence="1">
    <location>
        <begin position="17"/>
        <end position="212"/>
    </location>
</feature>
<reference evidence="2" key="1">
    <citation type="submission" date="2018-06" db="EMBL/GenBank/DDBJ databases">
        <authorList>
            <person name="Zhirakovskaya E."/>
        </authorList>
    </citation>
    <scope>NUCLEOTIDE SEQUENCE</scope>
</reference>
<dbReference type="SUPFAM" id="SSF109604">
    <property type="entry name" value="HD-domain/PDEase-like"/>
    <property type="match status" value="1"/>
</dbReference>
<protein>
    <recommendedName>
        <fullName evidence="1">HDOD domain-containing protein</fullName>
    </recommendedName>
</protein>
<dbReference type="InterPro" id="IPR013976">
    <property type="entry name" value="HDOD"/>
</dbReference>
<organism evidence="2">
    <name type="scientific">hydrothermal vent metagenome</name>
    <dbReference type="NCBI Taxonomy" id="652676"/>
    <lineage>
        <taxon>unclassified sequences</taxon>
        <taxon>metagenomes</taxon>
        <taxon>ecological metagenomes</taxon>
    </lineage>
</organism>
<gene>
    <name evidence="2" type="ORF">MNBD_GAMMA20-1617</name>
</gene>
<dbReference type="InterPro" id="IPR029016">
    <property type="entry name" value="GAF-like_dom_sf"/>
</dbReference>
<dbReference type="Pfam" id="PF08668">
    <property type="entry name" value="HDOD"/>
    <property type="match status" value="1"/>
</dbReference>
<dbReference type="PANTHER" id="PTHR33525">
    <property type="match status" value="1"/>
</dbReference>
<dbReference type="Gene3D" id="1.10.3210.10">
    <property type="entry name" value="Hypothetical protein af1432"/>
    <property type="match status" value="1"/>
</dbReference>
<dbReference type="SUPFAM" id="SSF55781">
    <property type="entry name" value="GAF domain-like"/>
    <property type="match status" value="1"/>
</dbReference>
<accession>A0A3B1AFH4</accession>
<dbReference type="PANTHER" id="PTHR33525:SF3">
    <property type="entry name" value="RIBONUCLEASE Y"/>
    <property type="match status" value="1"/>
</dbReference>
<evidence type="ECO:0000259" key="1">
    <source>
        <dbReference type="PROSITE" id="PS51833"/>
    </source>
</evidence>